<dbReference type="InterPro" id="IPR007742">
    <property type="entry name" value="NosD_dom"/>
</dbReference>
<dbReference type="PANTHER" id="PTHR10338:SF108">
    <property type="entry name" value="INTER-ALPHA-TRYPSIN INHIBITOR HEAVY CHAIN H4-LIKE PROTEIN"/>
    <property type="match status" value="1"/>
</dbReference>
<dbReference type="SMART" id="SM00327">
    <property type="entry name" value="VWA"/>
    <property type="match status" value="1"/>
</dbReference>
<dbReference type="InterPro" id="IPR011635">
    <property type="entry name" value="CARDB"/>
</dbReference>
<dbReference type="PANTHER" id="PTHR10338">
    <property type="entry name" value="INTER-ALPHA-TRYPSIN INHIBITOR HEAVY CHAIN FAMILY MEMBER"/>
    <property type="match status" value="1"/>
</dbReference>
<dbReference type="Gene3D" id="2.60.40.10">
    <property type="entry name" value="Immunoglobulins"/>
    <property type="match status" value="1"/>
</dbReference>
<sequence>MKKLCNVLTCFVVIAILMSVMPAFIPGVNAVLRPYDHMGTVISKDTENNRITIQAEYIYGGMGPEWSPCNCTLEGVPPNENALNELNVGDYVEAHSLGTPGGKWVTLARILTRAENFKVITDIYGDPASTWFCSYPEGGKHYPPLLGDYKITYVNTPNCSQCYGCNCEAEYTTVNIANSGNVSTLLHPNQSYVHQGETSRIDIAFHSGEAPANPECTEEFCCGPQPISNFTIHILKPITKVHNLNTGEDFVTIQAAIDDPETLNEHVINVDPGTYTANVIVNKSLTINSTSGNPADTVVLAADPDADVFKVAADHVNISGFTVQGADELLSVGIHLNSTNNCIIANNNVANNFYGFLLQNSSNNSIYHNDITNNTNQTYDNTGTNAWNSSYPSGGNYWGDYIEEYKAEYNGDPEDNLCGAEQDQICDGDGIWDKPYNWISGDANATDNYPLVSRYCSIPADKYIYIEKWTQWIVEVLDGDFGLCIDFPTYYYNASVGELYPYSVSRVRVNDTLVGIYGSGTSLNVTNGTGGGAASGLTGFYSLHFNDSELTIMAIYADGSAKVMFGAETRVLNPGDEWLETRGPVKRYEETGALINESFVTAIRNFGLWDKSKIEQHAVIGDIVSDTEFYEGQKVLIDGEYRGWNCSGVSGPGITRSDWCVRDGTIIIYVTGKSSGLDYPDDIGERVIVTGFVRVTESDIVYIEATNVEIFNSVSNYSDTKSFLSCVISDHDLVIIDIWRAGSTIYYKIKNQGTANAGASYTSLTVESFFKASDYVASLEPGAERTGSFTYNWTYTPPGDNITICADYQNTVTELNETNNCRSKTLLYPPPTSGAGITHEEVYCPSPSYFSGYSTSFSKNIGFSTGGAKDVNNFRENIGNDYLPLPTDITYEGLFYDYYFDTGEKAECQNLFCPSYSYALSKDPVSEVLGYYLSVGLNSGIIESDFQRKKLNLALVLDISGSMGSSFDEYYYDRFGNHVAVNDTEDAEKSKIEIAAAAIVALLDHLEDDDRLGLVLFNTGAELAEPVSLVGAKNMQKLKGDVLEISATGGTRLSAGMQMATELYDEFLEVNQSEYENRIIFLTDAMPNSGQTSEESLLGMIEANANKNVYTTFIGIGVDFNTELVEYITKIRGANYYSVHSATQFKERMDDEFEYMVTPLVFDLQLNSDAAGYEIEKVYGSPEADEATGEIMKVKTLFPSKKEGNETRGGLVLLKLRRISPENSLKLNVSYEDRNGVSGSDEATVVLEEKEPDFFDNTGIQKGILLSRYADLIKNWIIDERDSIERNETVKPAVNAVEGILPPVELGRWERQSIPLQVSEQYKALFSAFSSYFEDEMNDIGDDTLGQELDLLDMLSGYE</sequence>
<organism evidence="2">
    <name type="scientific">Candidatus Methanophaga sp. ANME-1 ERB7</name>
    <dbReference type="NCBI Taxonomy" id="2759913"/>
    <lineage>
        <taxon>Archaea</taxon>
        <taxon>Methanobacteriati</taxon>
        <taxon>Methanobacteriota</taxon>
        <taxon>Stenosarchaea group</taxon>
        <taxon>Methanomicrobia</taxon>
        <taxon>Candidatus Methanophagales</taxon>
        <taxon>Candidatus Methanophagaceae</taxon>
        <taxon>Candidatus Methanophaga</taxon>
    </lineage>
</organism>
<dbReference type="InterPro" id="IPR050934">
    <property type="entry name" value="ITIH"/>
</dbReference>
<dbReference type="InterPro" id="IPR022441">
    <property type="entry name" value="Para_beta_helix_rpt-2"/>
</dbReference>
<accession>A0A7G9Z3D7</accession>
<dbReference type="InterPro" id="IPR036465">
    <property type="entry name" value="vWFA_dom_sf"/>
</dbReference>
<dbReference type="Gene3D" id="2.160.20.10">
    <property type="entry name" value="Single-stranded right-handed beta-helix, Pectin lyase-like"/>
    <property type="match status" value="1"/>
</dbReference>
<dbReference type="InterPro" id="IPR002035">
    <property type="entry name" value="VWF_A"/>
</dbReference>
<dbReference type="SUPFAM" id="SSF53300">
    <property type="entry name" value="vWA-like"/>
    <property type="match status" value="1"/>
</dbReference>
<dbReference type="EMBL" id="MT631591">
    <property type="protein sequence ID" value="QNO54771.1"/>
    <property type="molecule type" value="Genomic_DNA"/>
</dbReference>
<evidence type="ECO:0000259" key="1">
    <source>
        <dbReference type="PROSITE" id="PS50234"/>
    </source>
</evidence>
<dbReference type="Pfam" id="PF13519">
    <property type="entry name" value="VWA_2"/>
    <property type="match status" value="1"/>
</dbReference>
<gene>
    <name evidence="2" type="ORF">FCNABNJO_00037</name>
</gene>
<dbReference type="PROSITE" id="PS50234">
    <property type="entry name" value="VWFA"/>
    <property type="match status" value="1"/>
</dbReference>
<evidence type="ECO:0000313" key="2">
    <source>
        <dbReference type="EMBL" id="QNO54771.1"/>
    </source>
</evidence>
<feature type="domain" description="VWFA" evidence="1">
    <location>
        <begin position="952"/>
        <end position="1153"/>
    </location>
</feature>
<dbReference type="Gene3D" id="3.40.50.410">
    <property type="entry name" value="von Willebrand factor, type A domain"/>
    <property type="match status" value="1"/>
</dbReference>
<dbReference type="SUPFAM" id="SSF51126">
    <property type="entry name" value="Pectin lyase-like"/>
    <property type="match status" value="1"/>
</dbReference>
<dbReference type="NCBIfam" id="TIGR03804">
    <property type="entry name" value="para_beta_helix"/>
    <property type="match status" value="1"/>
</dbReference>
<dbReference type="InterPro" id="IPR012334">
    <property type="entry name" value="Pectin_lyas_fold"/>
</dbReference>
<reference evidence="2" key="1">
    <citation type="submission" date="2020-06" db="EMBL/GenBank/DDBJ databases">
        <title>Unique genomic features of the anaerobic methanotrophic archaea.</title>
        <authorList>
            <person name="Chadwick G.L."/>
            <person name="Skennerton C.T."/>
            <person name="Laso-Perez R."/>
            <person name="Leu A.O."/>
            <person name="Speth D.R."/>
            <person name="Yu H."/>
            <person name="Morgan-Lang C."/>
            <person name="Hatzenpichler R."/>
            <person name="Goudeau D."/>
            <person name="Malmstrom R."/>
            <person name="Brazelton W.J."/>
            <person name="Woyke T."/>
            <person name="Hallam S.J."/>
            <person name="Tyson G.W."/>
            <person name="Wegener G."/>
            <person name="Boetius A."/>
            <person name="Orphan V."/>
        </authorList>
    </citation>
    <scope>NUCLEOTIDE SEQUENCE</scope>
</reference>
<protein>
    <recommendedName>
        <fullName evidence="1">VWFA domain-containing protein</fullName>
    </recommendedName>
</protein>
<name>A0A7G9Z3D7_9EURY</name>
<dbReference type="InterPro" id="IPR013783">
    <property type="entry name" value="Ig-like_fold"/>
</dbReference>
<dbReference type="Pfam" id="PF05048">
    <property type="entry name" value="NosD"/>
    <property type="match status" value="1"/>
</dbReference>
<dbReference type="Pfam" id="PF07705">
    <property type="entry name" value="CARDB"/>
    <property type="match status" value="1"/>
</dbReference>
<proteinExistence type="predicted"/>
<dbReference type="InterPro" id="IPR011050">
    <property type="entry name" value="Pectin_lyase_fold/virulence"/>
</dbReference>